<evidence type="ECO:0000256" key="9">
    <source>
        <dbReference type="HAMAP-Rule" id="MF_00417"/>
    </source>
</evidence>
<dbReference type="EMBL" id="MWQO01000029">
    <property type="protein sequence ID" value="THD10346.1"/>
    <property type="molecule type" value="Genomic_DNA"/>
</dbReference>
<keyword evidence="13" id="KW-1185">Reference proteome</keyword>
<keyword evidence="7 9" id="KW-0378">Hydrolase</keyword>
<feature type="active site" evidence="9">
    <location>
        <position position="172"/>
    </location>
</feature>
<dbReference type="Gene3D" id="3.40.630.20">
    <property type="entry name" value="Peptidase C15, pyroglutamyl peptidase I-like"/>
    <property type="match status" value="1"/>
</dbReference>
<comment type="similarity">
    <text evidence="4 9">Belongs to the peptidase C15 family.</text>
</comment>
<dbReference type="InterPro" id="IPR016125">
    <property type="entry name" value="Peptidase_C15-like"/>
</dbReference>
<dbReference type="InterPro" id="IPR000816">
    <property type="entry name" value="Peptidase_C15"/>
</dbReference>
<feature type="active site" evidence="9 10">
    <location>
        <position position="86"/>
    </location>
</feature>
<comment type="catalytic activity">
    <reaction evidence="1 9 10">
        <text>Release of an N-terminal pyroglutamyl group from a polypeptide, the second amino acid generally not being Pro.</text>
        <dbReference type="EC" id="3.4.19.3"/>
    </reaction>
</comment>
<dbReference type="SUPFAM" id="SSF53182">
    <property type="entry name" value="Pyrrolidone carboxyl peptidase (pyroglutamate aminopeptidase)"/>
    <property type="match status" value="1"/>
</dbReference>
<evidence type="ECO:0000256" key="11">
    <source>
        <dbReference type="PROSITE-ProRule" id="PRU10077"/>
    </source>
</evidence>
<dbReference type="EC" id="3.4.19.3" evidence="9"/>
<evidence type="ECO:0000256" key="7">
    <source>
        <dbReference type="ARBA" id="ARBA00022801"/>
    </source>
</evidence>
<reference evidence="12 13" key="1">
    <citation type="submission" date="2017-02" db="EMBL/GenBank/DDBJ databases">
        <title>Whole genome sequencing of Metallibacterium scheffleri DSM 24874 (T).</title>
        <authorList>
            <person name="Kumar S."/>
            <person name="Patil P."/>
            <person name="Patil P.B."/>
        </authorList>
    </citation>
    <scope>NUCLEOTIDE SEQUENCE [LARGE SCALE GENOMIC DNA]</scope>
    <source>
        <strain evidence="12 13">DSM 24874</strain>
    </source>
</reference>
<dbReference type="InterPro" id="IPR033693">
    <property type="entry name" value="PGPEP1_Glu_AS"/>
</dbReference>
<evidence type="ECO:0000256" key="6">
    <source>
        <dbReference type="ARBA" id="ARBA00022670"/>
    </source>
</evidence>
<evidence type="ECO:0000256" key="1">
    <source>
        <dbReference type="ARBA" id="ARBA00001770"/>
    </source>
</evidence>
<dbReference type="RefSeq" id="WP_081128913.1">
    <property type="nucleotide sequence ID" value="NZ_LDOS01000002.1"/>
</dbReference>
<dbReference type="PROSITE" id="PS01333">
    <property type="entry name" value="PYRASE_GLU"/>
    <property type="match status" value="1"/>
</dbReference>
<evidence type="ECO:0000256" key="2">
    <source>
        <dbReference type="ARBA" id="ARBA00002280"/>
    </source>
</evidence>
<keyword evidence="6 9" id="KW-0645">Protease</keyword>
<feature type="active site" evidence="9 11">
    <location>
        <position position="149"/>
    </location>
</feature>
<dbReference type="CDD" id="cd00501">
    <property type="entry name" value="Peptidase_C15"/>
    <property type="match status" value="1"/>
</dbReference>
<dbReference type="PANTHER" id="PTHR23402">
    <property type="entry name" value="PROTEASE FAMILY C15 PYROGLUTAMYL-PEPTIDASE I-RELATED"/>
    <property type="match status" value="1"/>
</dbReference>
<name>A0A4S3KND3_9GAMM</name>
<dbReference type="STRING" id="993689.GCA_002077135_02933"/>
<comment type="function">
    <text evidence="2 9">Removes 5-oxoproline from various penultimate amino acid residues except L-proline.</text>
</comment>
<dbReference type="InterPro" id="IPR036440">
    <property type="entry name" value="Peptidase_C15-like_sf"/>
</dbReference>
<dbReference type="NCBIfam" id="TIGR00504">
    <property type="entry name" value="pyro_pdase"/>
    <property type="match status" value="1"/>
</dbReference>
<dbReference type="PROSITE" id="PS01334">
    <property type="entry name" value="PYRASE_CYS"/>
    <property type="match status" value="1"/>
</dbReference>
<gene>
    <name evidence="9" type="primary">pcp</name>
    <name evidence="12" type="ORF">B1806_08950</name>
</gene>
<dbReference type="GO" id="GO:0005829">
    <property type="term" value="C:cytosol"/>
    <property type="evidence" value="ECO:0007669"/>
    <property type="project" value="InterPro"/>
</dbReference>
<evidence type="ECO:0000256" key="5">
    <source>
        <dbReference type="ARBA" id="ARBA00022490"/>
    </source>
</evidence>
<evidence type="ECO:0000256" key="10">
    <source>
        <dbReference type="PROSITE-ProRule" id="PRU10076"/>
    </source>
</evidence>
<evidence type="ECO:0000256" key="4">
    <source>
        <dbReference type="ARBA" id="ARBA00006641"/>
    </source>
</evidence>
<protein>
    <recommendedName>
        <fullName evidence="9">Pyrrolidone-carboxylate peptidase</fullName>
        <ecNumber evidence="9">3.4.19.3</ecNumber>
    </recommendedName>
    <alternativeName>
        <fullName evidence="9">5-oxoprolyl-peptidase</fullName>
    </alternativeName>
    <alternativeName>
        <fullName evidence="9">Pyroglutamyl-peptidase I</fullName>
        <shortName evidence="9">PGP-I</shortName>
        <shortName evidence="9">Pyrase</shortName>
    </alternativeName>
</protein>
<evidence type="ECO:0000313" key="13">
    <source>
        <dbReference type="Proteomes" id="UP000307749"/>
    </source>
</evidence>
<comment type="subcellular location">
    <subcellularLocation>
        <location evidence="3 9">Cytoplasm</location>
    </subcellularLocation>
</comment>
<dbReference type="GO" id="GO:0006508">
    <property type="term" value="P:proteolysis"/>
    <property type="evidence" value="ECO:0007669"/>
    <property type="project" value="UniProtKB-KW"/>
</dbReference>
<comment type="subunit">
    <text evidence="9">Homotetramer.</text>
</comment>
<keyword evidence="5 9" id="KW-0963">Cytoplasm</keyword>
<proteinExistence type="inferred from homology"/>
<accession>A0A4S3KND3</accession>
<evidence type="ECO:0000256" key="8">
    <source>
        <dbReference type="ARBA" id="ARBA00022807"/>
    </source>
</evidence>
<dbReference type="GO" id="GO:0016920">
    <property type="term" value="F:pyroglutamyl-peptidase activity"/>
    <property type="evidence" value="ECO:0007669"/>
    <property type="project" value="UniProtKB-UniRule"/>
</dbReference>
<dbReference type="Pfam" id="PF01470">
    <property type="entry name" value="Peptidase_C15"/>
    <property type="match status" value="1"/>
</dbReference>
<dbReference type="InterPro" id="IPR029762">
    <property type="entry name" value="PGP-I_bact-type"/>
</dbReference>
<dbReference type="FunFam" id="3.40.630.20:FF:000001">
    <property type="entry name" value="Pyrrolidone-carboxylate peptidase"/>
    <property type="match status" value="1"/>
</dbReference>
<dbReference type="PANTHER" id="PTHR23402:SF1">
    <property type="entry name" value="PYROGLUTAMYL-PEPTIDASE I"/>
    <property type="match status" value="1"/>
</dbReference>
<evidence type="ECO:0000313" key="12">
    <source>
        <dbReference type="EMBL" id="THD10346.1"/>
    </source>
</evidence>
<dbReference type="PIRSF" id="PIRSF015592">
    <property type="entry name" value="Prld-crbxl_pptds"/>
    <property type="match status" value="1"/>
</dbReference>
<sequence length="222" mass="23727">MSANHSLPCVLLTGFDAFGGEYINPSSKSVRTLHGARMQGHRLIARQLPTSFARAPVVLRDALRELQPRVVICVGQAGGRAQISLERVAINVCDARIVDNDGAQPHDMPVIARGPAAYFSRLPLDACLAALHGADIPGEISNSAGTFVCNQVMYVLLHELRRQPEACAGFVHIPFIPAQVLERRSAPSMALEQIAAALRLIVAATLDPSAAPHGTHASGREH</sequence>
<dbReference type="InterPro" id="IPR033694">
    <property type="entry name" value="PGPEP1_Cys_AS"/>
</dbReference>
<dbReference type="Proteomes" id="UP000307749">
    <property type="component" value="Unassembled WGS sequence"/>
</dbReference>
<dbReference type="AlphaFoldDB" id="A0A4S3KND3"/>
<dbReference type="HAMAP" id="MF_00417">
    <property type="entry name" value="Pyrrolid_peptidase"/>
    <property type="match status" value="1"/>
</dbReference>
<organism evidence="12 13">
    <name type="scientific">Metallibacterium scheffleri</name>
    <dbReference type="NCBI Taxonomy" id="993689"/>
    <lineage>
        <taxon>Bacteria</taxon>
        <taxon>Pseudomonadati</taxon>
        <taxon>Pseudomonadota</taxon>
        <taxon>Gammaproteobacteria</taxon>
        <taxon>Lysobacterales</taxon>
        <taxon>Rhodanobacteraceae</taxon>
        <taxon>Metallibacterium</taxon>
    </lineage>
</organism>
<keyword evidence="8 9" id="KW-0788">Thiol protease</keyword>
<dbReference type="NCBIfam" id="NF009676">
    <property type="entry name" value="PRK13197.1"/>
    <property type="match status" value="1"/>
</dbReference>
<dbReference type="PRINTS" id="PR00706">
    <property type="entry name" value="PYROGLUPTASE"/>
</dbReference>
<evidence type="ECO:0000256" key="3">
    <source>
        <dbReference type="ARBA" id="ARBA00004496"/>
    </source>
</evidence>
<comment type="caution">
    <text evidence="12">The sequence shown here is derived from an EMBL/GenBank/DDBJ whole genome shotgun (WGS) entry which is preliminary data.</text>
</comment>